<dbReference type="GO" id="GO:0051865">
    <property type="term" value="P:protein autoubiquitination"/>
    <property type="evidence" value="ECO:0007669"/>
    <property type="project" value="UniProtKB-UniRule"/>
</dbReference>
<feature type="compositionally biased region" description="Polar residues" evidence="13">
    <location>
        <begin position="40"/>
        <end position="58"/>
    </location>
</feature>
<evidence type="ECO:0000256" key="12">
    <source>
        <dbReference type="RuleBase" id="RU367115"/>
    </source>
</evidence>
<dbReference type="PROSITE" id="PS50089">
    <property type="entry name" value="ZF_RING_2"/>
    <property type="match status" value="1"/>
</dbReference>
<dbReference type="CDD" id="cd16546">
    <property type="entry name" value="RING-HC_RNF146"/>
    <property type="match status" value="1"/>
</dbReference>
<dbReference type="GO" id="GO:0005634">
    <property type="term" value="C:nucleus"/>
    <property type="evidence" value="ECO:0007669"/>
    <property type="project" value="TreeGrafter"/>
</dbReference>
<dbReference type="InterPro" id="IPR037197">
    <property type="entry name" value="WWE_dom_sf"/>
</dbReference>
<feature type="region of interest" description="Disordered" evidence="13">
    <location>
        <begin position="24"/>
        <end position="64"/>
    </location>
</feature>
<evidence type="ECO:0000256" key="13">
    <source>
        <dbReference type="SAM" id="MobiDB-lite"/>
    </source>
</evidence>
<proteinExistence type="predicted"/>
<evidence type="ECO:0000313" key="16">
    <source>
        <dbReference type="EMBL" id="KAK2145217.1"/>
    </source>
</evidence>
<evidence type="ECO:0000256" key="4">
    <source>
        <dbReference type="ARBA" id="ARBA00022490"/>
    </source>
</evidence>
<keyword evidence="4 12" id="KW-0963">Cytoplasm</keyword>
<comment type="pathway">
    <text evidence="3 12">Protein modification; protein ubiquitination.</text>
</comment>
<dbReference type="GO" id="GO:0006511">
    <property type="term" value="P:ubiquitin-dependent protein catabolic process"/>
    <property type="evidence" value="ECO:0007669"/>
    <property type="project" value="UniProtKB-UniRule"/>
</dbReference>
<dbReference type="PROSITE" id="PS00518">
    <property type="entry name" value="ZF_RING_1"/>
    <property type="match status" value="1"/>
</dbReference>
<dbReference type="FunFam" id="3.30.720.50:FF:000003">
    <property type="entry name" value="E3 ubiquitin-protein ligase RNF146"/>
    <property type="match status" value="1"/>
</dbReference>
<dbReference type="GO" id="GO:0008270">
    <property type="term" value="F:zinc ion binding"/>
    <property type="evidence" value="ECO:0007669"/>
    <property type="project" value="UniProtKB-UniRule"/>
</dbReference>
<dbReference type="SMART" id="SM00678">
    <property type="entry name" value="WWE"/>
    <property type="match status" value="1"/>
</dbReference>
<dbReference type="InterPro" id="IPR044110">
    <property type="entry name" value="RING-HC_RNF146"/>
</dbReference>
<feature type="domain" description="WWE" evidence="15">
    <location>
        <begin position="139"/>
        <end position="217"/>
    </location>
</feature>
<organism evidence="16 17">
    <name type="scientific">Paralvinella palmiformis</name>
    <dbReference type="NCBI Taxonomy" id="53620"/>
    <lineage>
        <taxon>Eukaryota</taxon>
        <taxon>Metazoa</taxon>
        <taxon>Spiralia</taxon>
        <taxon>Lophotrochozoa</taxon>
        <taxon>Annelida</taxon>
        <taxon>Polychaeta</taxon>
        <taxon>Sedentaria</taxon>
        <taxon>Canalipalpata</taxon>
        <taxon>Terebellida</taxon>
        <taxon>Terebelliformia</taxon>
        <taxon>Alvinellidae</taxon>
        <taxon>Paralvinella</taxon>
    </lineage>
</organism>
<dbReference type="GO" id="GO:0072572">
    <property type="term" value="F:poly-ADP-D-ribose binding"/>
    <property type="evidence" value="ECO:0007669"/>
    <property type="project" value="UniProtKB-UniRule"/>
</dbReference>
<evidence type="ECO:0000256" key="8">
    <source>
        <dbReference type="ARBA" id="ARBA00022771"/>
    </source>
</evidence>
<evidence type="ECO:0000256" key="10">
    <source>
        <dbReference type="ARBA" id="ARBA00022833"/>
    </source>
</evidence>
<gene>
    <name evidence="16" type="ORF">LSH36_694g01071</name>
</gene>
<dbReference type="EMBL" id="JAODUP010000694">
    <property type="protein sequence ID" value="KAK2145217.1"/>
    <property type="molecule type" value="Genomic_DNA"/>
</dbReference>
<evidence type="ECO:0000256" key="6">
    <source>
        <dbReference type="ARBA" id="ARBA00022687"/>
    </source>
</evidence>
<dbReference type="Pfam" id="PF13920">
    <property type="entry name" value="zf-C3HC4_3"/>
    <property type="match status" value="1"/>
</dbReference>
<evidence type="ECO:0000256" key="9">
    <source>
        <dbReference type="ARBA" id="ARBA00022786"/>
    </source>
</evidence>
<dbReference type="Proteomes" id="UP001208570">
    <property type="component" value="Unassembled WGS sequence"/>
</dbReference>
<keyword evidence="7 12" id="KW-0479">Metal-binding</keyword>
<dbReference type="EC" id="2.3.2.27" evidence="12"/>
<evidence type="ECO:0000256" key="5">
    <source>
        <dbReference type="ARBA" id="ARBA00022679"/>
    </source>
</evidence>
<dbReference type="InterPro" id="IPR018123">
    <property type="entry name" value="WWE-dom_subgr"/>
</dbReference>
<evidence type="ECO:0000313" key="17">
    <source>
        <dbReference type="Proteomes" id="UP001208570"/>
    </source>
</evidence>
<comment type="PTM">
    <text evidence="12">Ubiquitinated; autoubiquitinated.</text>
</comment>
<dbReference type="InterPro" id="IPR004170">
    <property type="entry name" value="WWE_dom"/>
</dbReference>
<feature type="compositionally biased region" description="Polar residues" evidence="13">
    <location>
        <begin position="322"/>
        <end position="333"/>
    </location>
</feature>
<comment type="catalytic activity">
    <reaction evidence="1 12">
        <text>S-ubiquitinyl-[E2 ubiquitin-conjugating enzyme]-L-cysteine + [acceptor protein]-L-lysine = [E2 ubiquitin-conjugating enzyme]-L-cysteine + N(6)-ubiquitinyl-[acceptor protein]-L-lysine.</text>
        <dbReference type="EC" id="2.3.2.27"/>
    </reaction>
</comment>
<dbReference type="GO" id="GO:0061630">
    <property type="term" value="F:ubiquitin protein ligase activity"/>
    <property type="evidence" value="ECO:0007669"/>
    <property type="project" value="UniProtKB-UniRule"/>
</dbReference>
<evidence type="ECO:0000256" key="11">
    <source>
        <dbReference type="PROSITE-ProRule" id="PRU00175"/>
    </source>
</evidence>
<evidence type="ECO:0000256" key="3">
    <source>
        <dbReference type="ARBA" id="ARBA00004906"/>
    </source>
</evidence>
<keyword evidence="8 11" id="KW-0863">Zinc-finger</keyword>
<comment type="domain">
    <text evidence="12">The WWE domain mediates non-covalent poly(ADP-ribose)-binding.</text>
</comment>
<comment type="subcellular location">
    <subcellularLocation>
        <location evidence="2 12">Cytoplasm</location>
        <location evidence="2 12">Cytosol</location>
    </subcellularLocation>
</comment>
<protein>
    <recommendedName>
        <fullName evidence="12">E3 ubiquitin-protein ligase</fullName>
        <ecNumber evidence="12">2.3.2.27</ecNumber>
    </recommendedName>
</protein>
<dbReference type="PANTHER" id="PTHR13417:SF2">
    <property type="entry name" value="E3 UBIQUITIN-PROTEIN LIGASE RNF146"/>
    <property type="match status" value="1"/>
</dbReference>
<name>A0AAD9J331_9ANNE</name>
<dbReference type="InterPro" id="IPR017907">
    <property type="entry name" value="Znf_RING_CS"/>
</dbReference>
<evidence type="ECO:0000256" key="2">
    <source>
        <dbReference type="ARBA" id="ARBA00004514"/>
    </source>
</evidence>
<dbReference type="InterPro" id="IPR013083">
    <property type="entry name" value="Znf_RING/FYVE/PHD"/>
</dbReference>
<comment type="function">
    <text evidence="12">E3 ubiquitin-protein ligase that specifically binds poly-ADP-ribosylated proteins and mediates their ubiquitination and subsequent degradation.</text>
</comment>
<evidence type="ECO:0000259" key="15">
    <source>
        <dbReference type="PROSITE" id="PS50918"/>
    </source>
</evidence>
<feature type="domain" description="RING-type" evidence="14">
    <location>
        <begin position="86"/>
        <end position="124"/>
    </location>
</feature>
<dbReference type="GO" id="GO:0016055">
    <property type="term" value="P:Wnt signaling pathway"/>
    <property type="evidence" value="ECO:0007669"/>
    <property type="project" value="UniProtKB-KW"/>
</dbReference>
<keyword evidence="17" id="KW-1185">Reference proteome</keyword>
<dbReference type="InterPro" id="IPR033509">
    <property type="entry name" value="RNF146"/>
</dbReference>
<comment type="caution">
    <text evidence="16">The sequence shown here is derived from an EMBL/GenBank/DDBJ whole genome shotgun (WGS) entry which is preliminary data.</text>
</comment>
<sequence length="360" mass="39454">MADSLNNGQHLDLTGAVLRVTRPNSIPGIENGNRVRSGPVTRSATAKSRTESPTSQSPDGAELTDITNITEAKKEKDCSSADIFECAICLQTCVHPVQLPCSHIFCFLCIKGVAIQSKRCALCRQDIPVEFCNDPTLLRKEDLLREVSFEDGYQWYYQGMNGWWQYDERASTEIEENYKKSVKTLEMLIAGFLYIIDFENMLQYRRNDPTRRRKIKRDLLSIPDKKGVAGLKVTSPGGLSPHRLDGDGGENVPCVVRQARRALGIRNAAHRSIALSPTVAPDLPISTLGEAPLSSPGQVSSSLEDADHEDLANHLSDLGLSPETSGHSNNLRQTRPVLPHAAEVLSDDDSSSSDGGDTVL</sequence>
<dbReference type="SMART" id="SM00184">
    <property type="entry name" value="RING"/>
    <property type="match status" value="1"/>
</dbReference>
<dbReference type="Pfam" id="PF02825">
    <property type="entry name" value="WWE"/>
    <property type="match status" value="1"/>
</dbReference>
<accession>A0AAD9J331</accession>
<dbReference type="Gene3D" id="3.30.720.50">
    <property type="match status" value="1"/>
</dbReference>
<dbReference type="PANTHER" id="PTHR13417">
    <property type="entry name" value="E3 UBIQUITIN-PROTEIN LIGASE RNF146"/>
    <property type="match status" value="1"/>
</dbReference>
<keyword evidence="5 12" id="KW-0808">Transferase</keyword>
<dbReference type="SUPFAM" id="SSF117839">
    <property type="entry name" value="WWE domain"/>
    <property type="match status" value="1"/>
</dbReference>
<dbReference type="InterPro" id="IPR001841">
    <property type="entry name" value="Znf_RING"/>
</dbReference>
<keyword evidence="6" id="KW-0879">Wnt signaling pathway</keyword>
<keyword evidence="10 12" id="KW-0862">Zinc</keyword>
<dbReference type="Gene3D" id="3.30.40.10">
    <property type="entry name" value="Zinc/RING finger domain, C3HC4 (zinc finger)"/>
    <property type="match status" value="1"/>
</dbReference>
<evidence type="ECO:0000259" key="14">
    <source>
        <dbReference type="PROSITE" id="PS50089"/>
    </source>
</evidence>
<keyword evidence="9 12" id="KW-0833">Ubl conjugation pathway</keyword>
<dbReference type="PROSITE" id="PS50918">
    <property type="entry name" value="WWE"/>
    <property type="match status" value="1"/>
</dbReference>
<evidence type="ECO:0000256" key="1">
    <source>
        <dbReference type="ARBA" id="ARBA00000900"/>
    </source>
</evidence>
<evidence type="ECO:0000256" key="7">
    <source>
        <dbReference type="ARBA" id="ARBA00022723"/>
    </source>
</evidence>
<dbReference type="AlphaFoldDB" id="A0AAD9J331"/>
<dbReference type="GO" id="GO:0005829">
    <property type="term" value="C:cytosol"/>
    <property type="evidence" value="ECO:0007669"/>
    <property type="project" value="UniProtKB-SubCell"/>
</dbReference>
<dbReference type="SUPFAM" id="SSF57850">
    <property type="entry name" value="RING/U-box"/>
    <property type="match status" value="1"/>
</dbReference>
<feature type="region of interest" description="Disordered" evidence="13">
    <location>
        <begin position="316"/>
        <end position="360"/>
    </location>
</feature>
<reference evidence="16" key="1">
    <citation type="journal article" date="2023" name="Mol. Biol. Evol.">
        <title>Third-Generation Sequencing Reveals the Adaptive Role of the Epigenome in Three Deep-Sea Polychaetes.</title>
        <authorList>
            <person name="Perez M."/>
            <person name="Aroh O."/>
            <person name="Sun Y."/>
            <person name="Lan Y."/>
            <person name="Juniper S.K."/>
            <person name="Young C.R."/>
            <person name="Angers B."/>
            <person name="Qian P.Y."/>
        </authorList>
    </citation>
    <scope>NUCLEOTIDE SEQUENCE</scope>
    <source>
        <strain evidence="16">P08H-3</strain>
    </source>
</reference>